<organism evidence="9 10">
    <name type="scientific">Kribbella rubisoli</name>
    <dbReference type="NCBI Taxonomy" id="3075929"/>
    <lineage>
        <taxon>Bacteria</taxon>
        <taxon>Bacillati</taxon>
        <taxon>Actinomycetota</taxon>
        <taxon>Actinomycetes</taxon>
        <taxon>Propionibacteriales</taxon>
        <taxon>Kribbellaceae</taxon>
        <taxon>Kribbella</taxon>
    </lineage>
</organism>
<keyword evidence="4 7" id="KW-0812">Transmembrane</keyword>
<accession>A0A4Q7WZC3</accession>
<keyword evidence="5 7" id="KW-1133">Transmembrane helix</keyword>
<evidence type="ECO:0000256" key="6">
    <source>
        <dbReference type="ARBA" id="ARBA00023136"/>
    </source>
</evidence>
<feature type="domain" description="ABC transmembrane type-1" evidence="8">
    <location>
        <begin position="57"/>
        <end position="276"/>
    </location>
</feature>
<feature type="transmembrane region" description="Helical" evidence="7">
    <location>
        <begin position="156"/>
        <end position="175"/>
    </location>
</feature>
<feature type="transmembrane region" description="Helical" evidence="7">
    <location>
        <begin position="61"/>
        <end position="83"/>
    </location>
</feature>
<comment type="caution">
    <text evidence="9">The sequence shown here is derived from an EMBL/GenBank/DDBJ whole genome shotgun (WGS) entry which is preliminary data.</text>
</comment>
<dbReference type="Gene3D" id="1.10.3720.10">
    <property type="entry name" value="MetI-like"/>
    <property type="match status" value="1"/>
</dbReference>
<keyword evidence="2 7" id="KW-0813">Transport</keyword>
<dbReference type="PANTHER" id="PTHR30193:SF44">
    <property type="entry name" value="LACTOSE TRANSPORT SYSTEM PERMEASE PROTEIN LACF"/>
    <property type="match status" value="1"/>
</dbReference>
<dbReference type="OrthoDB" id="7944646at2"/>
<dbReference type="Proteomes" id="UP000292027">
    <property type="component" value="Unassembled WGS sequence"/>
</dbReference>
<name>A0A4Q7WZC3_9ACTN</name>
<dbReference type="EMBL" id="SHKR01000012">
    <property type="protein sequence ID" value="RZU15830.1"/>
    <property type="molecule type" value="Genomic_DNA"/>
</dbReference>
<evidence type="ECO:0000256" key="4">
    <source>
        <dbReference type="ARBA" id="ARBA00022692"/>
    </source>
</evidence>
<dbReference type="PROSITE" id="PS50928">
    <property type="entry name" value="ABC_TM1"/>
    <property type="match status" value="1"/>
</dbReference>
<dbReference type="InterPro" id="IPR000515">
    <property type="entry name" value="MetI-like"/>
</dbReference>
<feature type="transmembrane region" description="Helical" evidence="7">
    <location>
        <begin position="95"/>
        <end position="119"/>
    </location>
</feature>
<evidence type="ECO:0000256" key="3">
    <source>
        <dbReference type="ARBA" id="ARBA00022475"/>
    </source>
</evidence>
<dbReference type="InterPro" id="IPR051393">
    <property type="entry name" value="ABC_transporter_permease"/>
</dbReference>
<evidence type="ECO:0000259" key="8">
    <source>
        <dbReference type="PROSITE" id="PS50928"/>
    </source>
</evidence>
<evidence type="ECO:0000256" key="7">
    <source>
        <dbReference type="RuleBase" id="RU363032"/>
    </source>
</evidence>
<dbReference type="SUPFAM" id="SSF161098">
    <property type="entry name" value="MetI-like"/>
    <property type="match status" value="1"/>
</dbReference>
<dbReference type="CDD" id="cd06261">
    <property type="entry name" value="TM_PBP2"/>
    <property type="match status" value="1"/>
</dbReference>
<keyword evidence="10" id="KW-1185">Reference proteome</keyword>
<comment type="subcellular location">
    <subcellularLocation>
        <location evidence="1 7">Cell membrane</location>
        <topology evidence="1 7">Multi-pass membrane protein</topology>
    </subcellularLocation>
</comment>
<evidence type="ECO:0000313" key="9">
    <source>
        <dbReference type="EMBL" id="RZU15830.1"/>
    </source>
</evidence>
<dbReference type="GO" id="GO:0055085">
    <property type="term" value="P:transmembrane transport"/>
    <property type="evidence" value="ECO:0007669"/>
    <property type="project" value="InterPro"/>
</dbReference>
<comment type="similarity">
    <text evidence="7">Belongs to the binding-protein-dependent transport system permease family.</text>
</comment>
<evidence type="ECO:0000256" key="2">
    <source>
        <dbReference type="ARBA" id="ARBA00022448"/>
    </source>
</evidence>
<gene>
    <name evidence="9" type="ORF">EV645_3368</name>
</gene>
<evidence type="ECO:0000313" key="10">
    <source>
        <dbReference type="Proteomes" id="UP000292027"/>
    </source>
</evidence>
<feature type="transmembrane region" description="Helical" evidence="7">
    <location>
        <begin position="255"/>
        <end position="280"/>
    </location>
</feature>
<reference evidence="9 10" key="1">
    <citation type="journal article" date="2015" name="Stand. Genomic Sci.">
        <title>Genomic Encyclopedia of Bacterial and Archaeal Type Strains, Phase III: the genomes of soil and plant-associated and newly described type strains.</title>
        <authorList>
            <person name="Whitman W.B."/>
            <person name="Woyke T."/>
            <person name="Klenk H.P."/>
            <person name="Zhou Y."/>
            <person name="Lilburn T.G."/>
            <person name="Beck B.J."/>
            <person name="De Vos P."/>
            <person name="Vandamme P."/>
            <person name="Eisen J.A."/>
            <person name="Garrity G."/>
            <person name="Hugenholtz P."/>
            <person name="Kyrpides N.C."/>
        </authorList>
    </citation>
    <scope>NUCLEOTIDE SEQUENCE [LARGE SCALE GENOMIC DNA]</scope>
    <source>
        <strain evidence="9 10">VKM Ac-2540</strain>
    </source>
</reference>
<evidence type="ECO:0000256" key="1">
    <source>
        <dbReference type="ARBA" id="ARBA00004651"/>
    </source>
</evidence>
<keyword evidence="6 7" id="KW-0472">Membrane</keyword>
<dbReference type="Pfam" id="PF00528">
    <property type="entry name" value="BPD_transp_1"/>
    <property type="match status" value="1"/>
</dbReference>
<dbReference type="GO" id="GO:0005886">
    <property type="term" value="C:plasma membrane"/>
    <property type="evidence" value="ECO:0007669"/>
    <property type="project" value="UniProtKB-SubCell"/>
</dbReference>
<sequence>MGAPALVALLVFNYLPMAGIILAFKSYDTYDGVLHSPWVGLQNFHFLFSSGDALRVTRNTVVMNTLFIAANLVISIGLALLLNEVRDRAPWLSKLYQSAMFLPFVLSYVVITNFALTFLNADTGIVNHLLHNFGSSGVDWYNAPNWWPLILTVVEVWKGVGFWVIVYLAGIISISPEYYEAAAIDGASRWQQIRQITLPLLVPLIVINVLLSLSHIFNADFGLFFQVTQNSTTLYPTTDVIDTYVYRSLTSIGDVGMAAAAGLYQSFVGFVLVVTANWLVRRRGTDALF</sequence>
<keyword evidence="3" id="KW-1003">Cell membrane</keyword>
<dbReference type="RefSeq" id="WP_130444698.1">
    <property type="nucleotide sequence ID" value="NZ_SHKR01000012.1"/>
</dbReference>
<proteinExistence type="inferred from homology"/>
<dbReference type="PANTHER" id="PTHR30193">
    <property type="entry name" value="ABC TRANSPORTER PERMEASE PROTEIN"/>
    <property type="match status" value="1"/>
</dbReference>
<dbReference type="InterPro" id="IPR035906">
    <property type="entry name" value="MetI-like_sf"/>
</dbReference>
<evidence type="ECO:0000256" key="5">
    <source>
        <dbReference type="ARBA" id="ARBA00022989"/>
    </source>
</evidence>
<feature type="transmembrane region" description="Helical" evidence="7">
    <location>
        <begin position="196"/>
        <end position="217"/>
    </location>
</feature>
<protein>
    <submittedName>
        <fullName evidence="9">Carbohydrate ABC transporter membrane protein 1 (CUT1 family)</fullName>
    </submittedName>
</protein>
<dbReference type="AlphaFoldDB" id="A0A4Q7WZC3"/>